<sequence length="60" mass="6885">MSAESKGSDKLEMIAQQSFTAYPEMYKIVDFLNRTLKDKQIIFGLTKTKDGKMTISIYET</sequence>
<keyword evidence="2" id="KW-1185">Reference proteome</keyword>
<dbReference type="Proteomes" id="UP000184148">
    <property type="component" value="Unassembled WGS sequence"/>
</dbReference>
<gene>
    <name evidence="1" type="ORF">SAMN02745133_00311</name>
</gene>
<dbReference type="InterPro" id="IPR012190">
    <property type="entry name" value="UCP036698"/>
</dbReference>
<protein>
    <recommendedName>
        <fullName evidence="3">DUF4264 domain-containing protein</fullName>
    </recommendedName>
</protein>
<name>A0A1M4T1H1_9FIRM</name>
<accession>A0A1M4T1H1</accession>
<evidence type="ECO:0000313" key="2">
    <source>
        <dbReference type="Proteomes" id="UP000184148"/>
    </source>
</evidence>
<evidence type="ECO:0000313" key="1">
    <source>
        <dbReference type="EMBL" id="SHE38117.1"/>
    </source>
</evidence>
<dbReference type="Pfam" id="PF14084">
    <property type="entry name" value="DUF4264"/>
    <property type="match status" value="1"/>
</dbReference>
<organism evidence="1 2">
    <name type="scientific">Desulforamulus putei DSM 12395</name>
    <dbReference type="NCBI Taxonomy" id="1121429"/>
    <lineage>
        <taxon>Bacteria</taxon>
        <taxon>Bacillati</taxon>
        <taxon>Bacillota</taxon>
        <taxon>Clostridia</taxon>
        <taxon>Eubacteriales</taxon>
        <taxon>Peptococcaceae</taxon>
        <taxon>Desulforamulus</taxon>
    </lineage>
</organism>
<dbReference type="AlphaFoldDB" id="A0A1M4T1H1"/>
<dbReference type="EMBL" id="FQUY01000001">
    <property type="protein sequence ID" value="SHE38117.1"/>
    <property type="molecule type" value="Genomic_DNA"/>
</dbReference>
<dbReference type="STRING" id="1121429.SAMN02745133_00311"/>
<reference evidence="2" key="1">
    <citation type="submission" date="2016-11" db="EMBL/GenBank/DDBJ databases">
        <authorList>
            <person name="Varghese N."/>
            <person name="Submissions S."/>
        </authorList>
    </citation>
    <scope>NUCLEOTIDE SEQUENCE [LARGE SCALE GENOMIC DNA]</scope>
    <source>
        <strain evidence="2">DSM 12395</strain>
    </source>
</reference>
<evidence type="ECO:0008006" key="3">
    <source>
        <dbReference type="Google" id="ProtNLM"/>
    </source>
</evidence>
<proteinExistence type="predicted"/>